<dbReference type="AlphaFoldDB" id="A0A673FRJ2"/>
<reference evidence="10" key="2">
    <citation type="submission" date="2025-09" db="UniProtKB">
        <authorList>
            <consortium name="Ensembl"/>
        </authorList>
    </citation>
    <scope>IDENTIFICATION</scope>
</reference>
<accession>A0A673FRJ2</accession>
<feature type="domain" description="UPAR/Ly6" evidence="9">
    <location>
        <begin position="46"/>
        <end position="134"/>
    </location>
</feature>
<evidence type="ECO:0000256" key="6">
    <source>
        <dbReference type="ARBA" id="ARBA00023136"/>
    </source>
</evidence>
<evidence type="ECO:0000256" key="1">
    <source>
        <dbReference type="ARBA" id="ARBA00004236"/>
    </source>
</evidence>
<evidence type="ECO:0000256" key="3">
    <source>
        <dbReference type="ARBA" id="ARBA00022475"/>
    </source>
</evidence>
<evidence type="ECO:0000256" key="5">
    <source>
        <dbReference type="ARBA" id="ARBA00022729"/>
    </source>
</evidence>
<dbReference type="Pfam" id="PF00087">
    <property type="entry name" value="Toxin_TOLIP"/>
    <property type="match status" value="1"/>
</dbReference>
<evidence type="ECO:0000256" key="2">
    <source>
        <dbReference type="ARBA" id="ARBA00004613"/>
    </source>
</evidence>
<keyword evidence="7" id="KW-0325">Glycoprotein</keyword>
<dbReference type="Ensembl" id="ENSSRHT00000001991.1">
    <property type="protein sequence ID" value="ENSSRHP00000001917.1"/>
    <property type="gene ID" value="ENSSRHG00000001350.1"/>
</dbReference>
<reference evidence="10" key="1">
    <citation type="submission" date="2025-08" db="UniProtKB">
        <authorList>
            <consortium name="Ensembl"/>
        </authorList>
    </citation>
    <scope>IDENTIFICATION</scope>
</reference>
<protein>
    <submittedName>
        <fullName evidence="10">Urokinase plasminogen activator surface receptor-like</fullName>
    </submittedName>
</protein>
<keyword evidence="6" id="KW-0472">Membrane</keyword>
<dbReference type="GO" id="GO:0005576">
    <property type="term" value="C:extracellular region"/>
    <property type="evidence" value="ECO:0007669"/>
    <property type="project" value="UniProtKB-SubCell"/>
</dbReference>
<evidence type="ECO:0000313" key="10">
    <source>
        <dbReference type="Ensembl" id="ENSSRHP00000001917.1"/>
    </source>
</evidence>
<organism evidence="10 11">
    <name type="scientific">Sinocyclocheilus rhinocerous</name>
    <dbReference type="NCBI Taxonomy" id="307959"/>
    <lineage>
        <taxon>Eukaryota</taxon>
        <taxon>Metazoa</taxon>
        <taxon>Chordata</taxon>
        <taxon>Craniata</taxon>
        <taxon>Vertebrata</taxon>
        <taxon>Euteleostomi</taxon>
        <taxon>Actinopterygii</taxon>
        <taxon>Neopterygii</taxon>
        <taxon>Teleostei</taxon>
        <taxon>Ostariophysi</taxon>
        <taxon>Cypriniformes</taxon>
        <taxon>Cyprinidae</taxon>
        <taxon>Cyprininae</taxon>
        <taxon>Sinocyclocheilus</taxon>
    </lineage>
</organism>
<dbReference type="GO" id="GO:0005886">
    <property type="term" value="C:plasma membrane"/>
    <property type="evidence" value="ECO:0007669"/>
    <property type="project" value="UniProtKB-SubCell"/>
</dbReference>
<sequence length="225" mass="24264">MDLQISVFLLFVLFTAGTKTNSVCNVIEYKYRLLMSLCFIIKGHSFSCYDCMGLTGSCADQKVQTCPSGSSTCWSLTTAVQVDRISTKRKIKECSPDCVSGSINLGYSKSSLACCNTDQCNIQDAPDPSNVPNGKKCYACDEKSCSNTLSCSGSEDRCFKATGSYLGYSAVVKGCATKSICEASDLIPSMKDISCCEGNWCNGAQSVTQSFLFLCCSLLSFILLH</sequence>
<keyword evidence="4" id="KW-0964">Secreted</keyword>
<dbReference type="SUPFAM" id="SSF57302">
    <property type="entry name" value="Snake toxin-like"/>
    <property type="match status" value="2"/>
</dbReference>
<dbReference type="PANTHER" id="PTHR20914">
    <property type="entry name" value="LY6/PLAUR DOMAIN-CONTAINING PROTEIN 8"/>
    <property type="match status" value="1"/>
</dbReference>
<feature type="domain" description="UPAR/Ly6" evidence="9">
    <location>
        <begin position="136"/>
        <end position="210"/>
    </location>
</feature>
<proteinExistence type="predicted"/>
<dbReference type="PANTHER" id="PTHR20914:SF24">
    <property type="entry name" value="LYMPHOCYTE ANTIGEN 6 FAMILY MEMBER M2-RELATED"/>
    <property type="match status" value="1"/>
</dbReference>
<dbReference type="SMART" id="SM00134">
    <property type="entry name" value="LU"/>
    <property type="match status" value="2"/>
</dbReference>
<feature type="chain" id="PRO_5025445086" evidence="8">
    <location>
        <begin position="21"/>
        <end position="225"/>
    </location>
</feature>
<keyword evidence="5 8" id="KW-0732">Signal</keyword>
<evidence type="ECO:0000256" key="7">
    <source>
        <dbReference type="ARBA" id="ARBA00023180"/>
    </source>
</evidence>
<keyword evidence="3" id="KW-1003">Cell membrane</keyword>
<evidence type="ECO:0000256" key="8">
    <source>
        <dbReference type="SAM" id="SignalP"/>
    </source>
</evidence>
<dbReference type="Pfam" id="PF00021">
    <property type="entry name" value="UPAR_LY6"/>
    <property type="match status" value="1"/>
</dbReference>
<name>A0A673FRJ2_9TELE</name>
<gene>
    <name evidence="10" type="primary">LOC107719169</name>
</gene>
<dbReference type="InterPro" id="IPR035076">
    <property type="entry name" value="Toxin/TOLIP"/>
</dbReference>
<evidence type="ECO:0000313" key="11">
    <source>
        <dbReference type="Proteomes" id="UP000472270"/>
    </source>
</evidence>
<evidence type="ECO:0000259" key="9">
    <source>
        <dbReference type="SMART" id="SM00134"/>
    </source>
</evidence>
<keyword evidence="11" id="KW-1185">Reference proteome</keyword>
<feature type="signal peptide" evidence="8">
    <location>
        <begin position="1"/>
        <end position="20"/>
    </location>
</feature>
<dbReference type="Gene3D" id="2.10.60.10">
    <property type="entry name" value="CD59"/>
    <property type="match status" value="2"/>
</dbReference>
<dbReference type="InterPro" id="IPR016054">
    <property type="entry name" value="LY6_UPA_recep-like"/>
</dbReference>
<dbReference type="InterPro" id="IPR045860">
    <property type="entry name" value="Snake_toxin-like_sf"/>
</dbReference>
<dbReference type="InterPro" id="IPR050918">
    <property type="entry name" value="CNF-like_PLA2_Inhibitor"/>
</dbReference>
<evidence type="ECO:0000256" key="4">
    <source>
        <dbReference type="ARBA" id="ARBA00022525"/>
    </source>
</evidence>
<comment type="subcellular location">
    <subcellularLocation>
        <location evidence="1">Cell membrane</location>
    </subcellularLocation>
    <subcellularLocation>
        <location evidence="2">Secreted</location>
    </subcellularLocation>
</comment>
<dbReference type="Proteomes" id="UP000472270">
    <property type="component" value="Unassembled WGS sequence"/>
</dbReference>